<feature type="domain" description="Radical SAM core" evidence="9">
    <location>
        <begin position="8"/>
        <end position="229"/>
    </location>
</feature>
<sequence length="298" mass="33330">MRHILPSVVSPIVINWHVTEACNFRCRYCYAKWQQLDSRELIRDPEATDALIEALYEGFAPFNTTMPPRLNFAGGEPLLYGGQVARAMAKAREVGFDVSLISNGSRLTADLAARIAPHMTMLGISIDGTTSAINERIGRLDGRGIQLDLAGMIDRIALMRSLNPAMTLKINTVVNEVNWQEDLIPLISDLAPTRWKVLRMLPVVTNELALSDEQFQAFVDRHRALDSIMCVEGNDDMVQSYIMVDPHGRFFQNRIVGAGYDYSQPISDMGALAVFDRMKWSAEKFAARYPHISIQVAA</sequence>
<dbReference type="SUPFAM" id="SSF102114">
    <property type="entry name" value="Radical SAM enzymes"/>
    <property type="match status" value="1"/>
</dbReference>
<keyword evidence="5" id="KW-0408">Iron</keyword>
<dbReference type="PROSITE" id="PS51918">
    <property type="entry name" value="RADICAL_SAM"/>
    <property type="match status" value="1"/>
</dbReference>
<keyword evidence="7" id="KW-0051">Antiviral defense</keyword>
<dbReference type="PANTHER" id="PTHR21339">
    <property type="entry name" value="RADICAL S-ADENOSYL METHIONINE DOMAIN-CONTAINING PROTEIN 2"/>
    <property type="match status" value="1"/>
</dbReference>
<evidence type="ECO:0000256" key="5">
    <source>
        <dbReference type="ARBA" id="ARBA00023004"/>
    </source>
</evidence>
<dbReference type="CDD" id="cd01335">
    <property type="entry name" value="Radical_SAM"/>
    <property type="match status" value="1"/>
</dbReference>
<comment type="caution">
    <text evidence="10">The sequence shown here is derived from an EMBL/GenBank/DDBJ whole genome shotgun (WGS) entry which is preliminary data.</text>
</comment>
<name>A0AAW3I3E8_9BURK</name>
<dbReference type="GO" id="GO:0051607">
    <property type="term" value="P:defense response to virus"/>
    <property type="evidence" value="ECO:0007669"/>
    <property type="project" value="UniProtKB-KW"/>
</dbReference>
<dbReference type="EMBL" id="LGVG01000022">
    <property type="protein sequence ID" value="KNE26475.1"/>
    <property type="molecule type" value="Genomic_DNA"/>
</dbReference>
<accession>A0AAW3I3E8</accession>
<gene>
    <name evidence="10" type="ORF">AFM18_17355</name>
</gene>
<organism evidence="10 11">
    <name type="scientific">Achromobacter spanius</name>
    <dbReference type="NCBI Taxonomy" id="217203"/>
    <lineage>
        <taxon>Bacteria</taxon>
        <taxon>Pseudomonadati</taxon>
        <taxon>Pseudomonadota</taxon>
        <taxon>Betaproteobacteria</taxon>
        <taxon>Burkholderiales</taxon>
        <taxon>Alcaligenaceae</taxon>
        <taxon>Achromobacter</taxon>
    </lineage>
</organism>
<evidence type="ECO:0000256" key="6">
    <source>
        <dbReference type="ARBA" id="ARBA00023014"/>
    </source>
</evidence>
<reference evidence="10 11" key="1">
    <citation type="submission" date="2015-07" db="EMBL/GenBank/DDBJ databases">
        <title>Draft genome of Achromobacter spanius.</title>
        <authorList>
            <person name="Wang X."/>
        </authorList>
    </citation>
    <scope>NUCLEOTIDE SEQUENCE [LARGE SCALE GENOMIC DNA]</scope>
    <source>
        <strain evidence="10 11">CGMCC9173</strain>
    </source>
</reference>
<evidence type="ECO:0000313" key="11">
    <source>
        <dbReference type="Proteomes" id="UP000037511"/>
    </source>
</evidence>
<protein>
    <recommendedName>
        <fullName evidence="8">S-adenosylmethionine-dependent nucleotide dehydratase</fullName>
    </recommendedName>
</protein>
<evidence type="ECO:0000256" key="1">
    <source>
        <dbReference type="ARBA" id="ARBA00001966"/>
    </source>
</evidence>
<evidence type="ECO:0000256" key="2">
    <source>
        <dbReference type="ARBA" id="ARBA00022485"/>
    </source>
</evidence>
<evidence type="ECO:0000256" key="3">
    <source>
        <dbReference type="ARBA" id="ARBA00022691"/>
    </source>
</evidence>
<dbReference type="InterPro" id="IPR058240">
    <property type="entry name" value="rSAM_sf"/>
</dbReference>
<keyword evidence="3" id="KW-0949">S-adenosyl-L-methionine</keyword>
<keyword evidence="2" id="KW-0004">4Fe-4S</keyword>
<dbReference type="InterPro" id="IPR007197">
    <property type="entry name" value="rSAM"/>
</dbReference>
<evidence type="ECO:0000256" key="4">
    <source>
        <dbReference type="ARBA" id="ARBA00022723"/>
    </source>
</evidence>
<dbReference type="InterPro" id="IPR051196">
    <property type="entry name" value="RSAD2/Viperin_antiviral"/>
</dbReference>
<dbReference type="InterPro" id="IPR013785">
    <property type="entry name" value="Aldolase_TIM"/>
</dbReference>
<dbReference type="GO" id="GO:0003824">
    <property type="term" value="F:catalytic activity"/>
    <property type="evidence" value="ECO:0007669"/>
    <property type="project" value="InterPro"/>
</dbReference>
<dbReference type="AlphaFoldDB" id="A0AAW3I3E8"/>
<dbReference type="PANTHER" id="PTHR21339:SF0">
    <property type="entry name" value="S-ADENOSYLMETHIONINE-DEPENDENT NUCLEOTIDE DEHYDRATASE RSAD2"/>
    <property type="match status" value="1"/>
</dbReference>
<proteinExistence type="predicted"/>
<dbReference type="Gene3D" id="3.20.20.70">
    <property type="entry name" value="Aldolase class I"/>
    <property type="match status" value="1"/>
</dbReference>
<dbReference type="NCBIfam" id="NF038283">
    <property type="entry name" value="viperin_w_prok"/>
    <property type="match status" value="1"/>
</dbReference>
<comment type="cofactor">
    <cofactor evidence="1">
        <name>[4Fe-4S] cluster</name>
        <dbReference type="ChEBI" id="CHEBI:49883"/>
    </cofactor>
</comment>
<dbReference type="GO" id="GO:0051539">
    <property type="term" value="F:4 iron, 4 sulfur cluster binding"/>
    <property type="evidence" value="ECO:0007669"/>
    <property type="project" value="UniProtKB-KW"/>
</dbReference>
<evidence type="ECO:0000259" key="9">
    <source>
        <dbReference type="PROSITE" id="PS51918"/>
    </source>
</evidence>
<dbReference type="Proteomes" id="UP000037511">
    <property type="component" value="Unassembled WGS sequence"/>
</dbReference>
<keyword evidence="6" id="KW-0411">Iron-sulfur</keyword>
<dbReference type="SFLD" id="SFLDG01067">
    <property type="entry name" value="SPASM/twitch_domain_containing"/>
    <property type="match status" value="1"/>
</dbReference>
<dbReference type="PROSITE" id="PS01305">
    <property type="entry name" value="MOAA_NIFB_PQQE"/>
    <property type="match status" value="1"/>
</dbReference>
<dbReference type="Pfam" id="PF04055">
    <property type="entry name" value="Radical_SAM"/>
    <property type="match status" value="1"/>
</dbReference>
<dbReference type="GO" id="GO:0046872">
    <property type="term" value="F:metal ion binding"/>
    <property type="evidence" value="ECO:0007669"/>
    <property type="project" value="UniProtKB-KW"/>
</dbReference>
<evidence type="ECO:0000256" key="7">
    <source>
        <dbReference type="ARBA" id="ARBA00023118"/>
    </source>
</evidence>
<dbReference type="InterPro" id="IPR000385">
    <property type="entry name" value="MoaA_NifB_PqqE_Fe-S-bd_CS"/>
</dbReference>
<evidence type="ECO:0000256" key="8">
    <source>
        <dbReference type="ARBA" id="ARBA00039667"/>
    </source>
</evidence>
<dbReference type="SFLD" id="SFLDG01088">
    <property type="entry name" value="antiviral_proteins"/>
    <property type="match status" value="1"/>
</dbReference>
<evidence type="ECO:0000313" key="10">
    <source>
        <dbReference type="EMBL" id="KNE26475.1"/>
    </source>
</evidence>
<dbReference type="SFLD" id="SFLDS00029">
    <property type="entry name" value="Radical_SAM"/>
    <property type="match status" value="1"/>
</dbReference>
<dbReference type="RefSeq" id="WP_198158186.1">
    <property type="nucleotide sequence ID" value="NZ_LGVG01000022.1"/>
</dbReference>
<keyword evidence="4" id="KW-0479">Metal-binding</keyword>